<dbReference type="PANTHER" id="PTHR19879:SF9">
    <property type="entry name" value="TRANSCRIPTION INITIATION FACTOR TFIID SUBUNIT 5"/>
    <property type="match status" value="1"/>
</dbReference>
<feature type="repeat" description="WD" evidence="3">
    <location>
        <begin position="652"/>
        <end position="682"/>
    </location>
</feature>
<protein>
    <submittedName>
        <fullName evidence="4">WD40-repeat-containing domain protein</fullName>
    </submittedName>
</protein>
<feature type="repeat" description="WD" evidence="3">
    <location>
        <begin position="610"/>
        <end position="651"/>
    </location>
</feature>
<accession>A0A4Q9M888</accession>
<dbReference type="OrthoDB" id="2615105at2759"/>
<feature type="repeat" description="WD" evidence="3">
    <location>
        <begin position="442"/>
        <end position="483"/>
    </location>
</feature>
<proteinExistence type="predicted"/>
<sequence length="700" mass="77621">MSASPRLPWEVIESIISYSGDHRTTLHSFSLTCRDLRPGSLCLMFAEVRHEFKETAEILAFRDFLNTSPHLRPLVRSIRTFRHAHLAFHLLRFLPNLTHITLEDRDIGYLHPACSLPQPVLACYRASGTHIEALNLYNTSFSNLQELCRLLLAFTGLQTLSCRLLETRSTMCTSAQLAQIQQRLSQQLRLRILEIDEYTGEVMARLLLESAPSAMESLTLSLWIKGTQVIPRGTRLPKLRILTIRIWRPSENVMKTAIEALKDIRSDCLADVTVQILSSPSSVVEHVRGDVDNLRLCSELDRILLAFPRPNLVLKSEALSIHPRRLKLWSEEFHGYFPNLASRGLLTIVSEPAPENVGHEDRVQCLAYFPDSKWLATASWDCTIILWDSDGQLVQEWIAHSGSVKSLAFSPDGQHLVSGGGDRRLVVWDVMPGIGTPKARILEEHTEELDRCAWSPDRTVIASRSKGGIVRLWDARTFQLLRLLDSSLKTDHRHDLLFSPDGRWLASIGSDGCCIVDIGGGTVHKVLQTETSSFTAAFDARSTRLATGAHGGVVRIWDVQTGEMLSASKRHMRAVLDVAFSSDGTRILSASEDKTVKICDASSGAMVLSLEGHTAPVNKACFSPCGEYVASVSADLTVRVWRTDDGSCIKALLEHKDPINAIAFSPDGKTLASGALNGTVVIRYMRDIVPVEGTDIPCGL</sequence>
<dbReference type="SMART" id="SM00320">
    <property type="entry name" value="WD40"/>
    <property type="match status" value="8"/>
</dbReference>
<dbReference type="EMBL" id="ML143570">
    <property type="protein sequence ID" value="TBU21881.1"/>
    <property type="molecule type" value="Genomic_DNA"/>
</dbReference>
<evidence type="ECO:0000256" key="2">
    <source>
        <dbReference type="ARBA" id="ARBA00022737"/>
    </source>
</evidence>
<dbReference type="PROSITE" id="PS00678">
    <property type="entry name" value="WD_REPEATS_1"/>
    <property type="match status" value="1"/>
</dbReference>
<feature type="repeat" description="WD" evidence="3">
    <location>
        <begin position="356"/>
        <end position="388"/>
    </location>
</feature>
<feature type="repeat" description="WD" evidence="3">
    <location>
        <begin position="568"/>
        <end position="609"/>
    </location>
</feature>
<dbReference type="InterPro" id="IPR019775">
    <property type="entry name" value="WD40_repeat_CS"/>
</dbReference>
<evidence type="ECO:0000256" key="1">
    <source>
        <dbReference type="ARBA" id="ARBA00022574"/>
    </source>
</evidence>
<feature type="repeat" description="WD" evidence="3">
    <location>
        <begin position="397"/>
        <end position="430"/>
    </location>
</feature>
<dbReference type="InterPro" id="IPR020472">
    <property type="entry name" value="WD40_PAC1"/>
</dbReference>
<evidence type="ECO:0000313" key="4">
    <source>
        <dbReference type="EMBL" id="TBU21881.1"/>
    </source>
</evidence>
<organism evidence="4">
    <name type="scientific">Dichomitus squalens</name>
    <dbReference type="NCBI Taxonomy" id="114155"/>
    <lineage>
        <taxon>Eukaryota</taxon>
        <taxon>Fungi</taxon>
        <taxon>Dikarya</taxon>
        <taxon>Basidiomycota</taxon>
        <taxon>Agaricomycotina</taxon>
        <taxon>Agaricomycetes</taxon>
        <taxon>Polyporales</taxon>
        <taxon>Polyporaceae</taxon>
        <taxon>Dichomitus</taxon>
    </lineage>
</organism>
<reference evidence="4" key="1">
    <citation type="submission" date="2019-01" db="EMBL/GenBank/DDBJ databases">
        <title>Draft genome sequences of three monokaryotic isolates of the white-rot basidiomycete fungus Dichomitus squalens.</title>
        <authorList>
            <consortium name="DOE Joint Genome Institute"/>
            <person name="Lopez S.C."/>
            <person name="Andreopoulos B."/>
            <person name="Pangilinan J."/>
            <person name="Lipzen A."/>
            <person name="Riley R."/>
            <person name="Ahrendt S."/>
            <person name="Ng V."/>
            <person name="Barry K."/>
            <person name="Daum C."/>
            <person name="Grigoriev I.V."/>
            <person name="Hilden K.S."/>
            <person name="Makela M.R."/>
            <person name="de Vries R.P."/>
        </authorList>
    </citation>
    <scope>NUCLEOTIDE SEQUENCE [LARGE SCALE GENOMIC DNA]</scope>
    <source>
        <strain evidence="4">OM18370.1</strain>
    </source>
</reference>
<dbReference type="SUPFAM" id="SSF52047">
    <property type="entry name" value="RNI-like"/>
    <property type="match status" value="1"/>
</dbReference>
<dbReference type="PRINTS" id="PR00320">
    <property type="entry name" value="GPROTEINBRPT"/>
</dbReference>
<feature type="repeat" description="WD" evidence="3">
    <location>
        <begin position="537"/>
        <end position="567"/>
    </location>
</feature>
<keyword evidence="2" id="KW-0677">Repeat</keyword>
<dbReference type="PROSITE" id="PS50294">
    <property type="entry name" value="WD_REPEATS_REGION"/>
    <property type="match status" value="4"/>
</dbReference>
<dbReference type="PROSITE" id="PS50082">
    <property type="entry name" value="WD_REPEATS_2"/>
    <property type="match status" value="7"/>
</dbReference>
<gene>
    <name evidence="4" type="ORF">BD311DRAFT_733838</name>
</gene>
<keyword evidence="1 3" id="KW-0853">WD repeat</keyword>
<dbReference type="Proteomes" id="UP000292957">
    <property type="component" value="Unassembled WGS sequence"/>
</dbReference>
<dbReference type="Pfam" id="PF00400">
    <property type="entry name" value="WD40"/>
    <property type="match status" value="7"/>
</dbReference>
<dbReference type="InterPro" id="IPR001680">
    <property type="entry name" value="WD40_rpt"/>
</dbReference>
<dbReference type="SUPFAM" id="SSF51004">
    <property type="entry name" value="C-terminal (heme d1) domain of cytochrome cd1-nitrite reductase"/>
    <property type="match status" value="1"/>
</dbReference>
<dbReference type="Gene3D" id="2.130.10.10">
    <property type="entry name" value="YVTN repeat-like/Quinoprotein amine dehydrogenase"/>
    <property type="match status" value="2"/>
</dbReference>
<dbReference type="SUPFAM" id="SSF50978">
    <property type="entry name" value="WD40 repeat-like"/>
    <property type="match status" value="1"/>
</dbReference>
<name>A0A4Q9M888_9APHY</name>
<dbReference type="InterPro" id="IPR015943">
    <property type="entry name" value="WD40/YVTN_repeat-like_dom_sf"/>
</dbReference>
<dbReference type="CDD" id="cd00200">
    <property type="entry name" value="WD40"/>
    <property type="match status" value="1"/>
</dbReference>
<dbReference type="PANTHER" id="PTHR19879">
    <property type="entry name" value="TRANSCRIPTION INITIATION FACTOR TFIID"/>
    <property type="match status" value="1"/>
</dbReference>
<dbReference type="InterPro" id="IPR011048">
    <property type="entry name" value="Haem_d1_sf"/>
</dbReference>
<dbReference type="InterPro" id="IPR036322">
    <property type="entry name" value="WD40_repeat_dom_sf"/>
</dbReference>
<evidence type="ECO:0000256" key="3">
    <source>
        <dbReference type="PROSITE-ProRule" id="PRU00221"/>
    </source>
</evidence>
<dbReference type="AlphaFoldDB" id="A0A4Q9M888"/>